<dbReference type="EMBL" id="SLWL01000013">
    <property type="protein sequence ID" value="TCO11210.1"/>
    <property type="molecule type" value="Genomic_DNA"/>
</dbReference>
<proteinExistence type="predicted"/>
<gene>
    <name evidence="3" type="ORF">EV666_11346</name>
</gene>
<feature type="chain" id="PRO_5020922985" evidence="2">
    <location>
        <begin position="22"/>
        <end position="106"/>
    </location>
</feature>
<evidence type="ECO:0000313" key="3">
    <source>
        <dbReference type="EMBL" id="TCO11210.1"/>
    </source>
</evidence>
<accession>A0A4V2RX28</accession>
<evidence type="ECO:0000256" key="2">
    <source>
        <dbReference type="SAM" id="SignalP"/>
    </source>
</evidence>
<protein>
    <submittedName>
        <fullName evidence="3">Uncharacterized protein</fullName>
    </submittedName>
</protein>
<dbReference type="RefSeq" id="WP_165910029.1">
    <property type="nucleotide sequence ID" value="NZ_JBHUNN010000002.1"/>
</dbReference>
<feature type="signal peptide" evidence="2">
    <location>
        <begin position="1"/>
        <end position="21"/>
    </location>
</feature>
<organism evidence="3 4">
    <name type="scientific">Camelimonas lactis</name>
    <dbReference type="NCBI Taxonomy" id="659006"/>
    <lineage>
        <taxon>Bacteria</taxon>
        <taxon>Pseudomonadati</taxon>
        <taxon>Pseudomonadota</taxon>
        <taxon>Alphaproteobacteria</taxon>
        <taxon>Hyphomicrobiales</taxon>
        <taxon>Chelatococcaceae</taxon>
        <taxon>Camelimonas</taxon>
    </lineage>
</organism>
<evidence type="ECO:0000313" key="4">
    <source>
        <dbReference type="Proteomes" id="UP000294881"/>
    </source>
</evidence>
<keyword evidence="4" id="KW-1185">Reference proteome</keyword>
<dbReference type="AlphaFoldDB" id="A0A4V2RX28"/>
<sequence>MNLGHYLRAMGAALLGVSVFAATPAAAVVYCKTVGAPRGCVARPAPVVVAPRPVVVAPPVRVVAPPARVVAPPARVVAPRRVGPAYRAPAGTPTNRGGPVDRVGRF</sequence>
<reference evidence="3 4" key="1">
    <citation type="submission" date="2019-03" db="EMBL/GenBank/DDBJ databases">
        <title>Genomic Encyclopedia of Type Strains, Phase IV (KMG-IV): sequencing the most valuable type-strain genomes for metagenomic binning, comparative biology and taxonomic classification.</title>
        <authorList>
            <person name="Goeker M."/>
        </authorList>
    </citation>
    <scope>NUCLEOTIDE SEQUENCE [LARGE SCALE GENOMIC DNA]</scope>
    <source>
        <strain evidence="3 4">DSM 22958</strain>
    </source>
</reference>
<evidence type="ECO:0000256" key="1">
    <source>
        <dbReference type="SAM" id="MobiDB-lite"/>
    </source>
</evidence>
<feature type="region of interest" description="Disordered" evidence="1">
    <location>
        <begin position="85"/>
        <end position="106"/>
    </location>
</feature>
<keyword evidence="2" id="KW-0732">Signal</keyword>
<comment type="caution">
    <text evidence="3">The sequence shown here is derived from an EMBL/GenBank/DDBJ whole genome shotgun (WGS) entry which is preliminary data.</text>
</comment>
<name>A0A4V2RX28_9HYPH</name>
<dbReference type="Proteomes" id="UP000294881">
    <property type="component" value="Unassembled WGS sequence"/>
</dbReference>